<evidence type="ECO:0000259" key="9">
    <source>
        <dbReference type="SMART" id="SM00865"/>
    </source>
</evidence>
<comment type="subunit">
    <text evidence="4">Homodimer. Polymerizes to form a dynamic ring structure in a strictly GTP-dependent manner. Interacts directly with several other division proteins.</text>
</comment>
<dbReference type="InterPro" id="IPR045061">
    <property type="entry name" value="FtsZ/CetZ"/>
</dbReference>
<dbReference type="InterPro" id="IPR018316">
    <property type="entry name" value="Tubulin/FtsZ_2-layer-sand-dom"/>
</dbReference>
<dbReference type="EMBL" id="JBHTFQ010000003">
    <property type="protein sequence ID" value="MFC7704042.1"/>
    <property type="molecule type" value="Genomic_DNA"/>
</dbReference>
<keyword evidence="3 4" id="KW-0342">GTP-binding</keyword>
<feature type="binding site" evidence="4">
    <location>
        <position position="142"/>
    </location>
    <ligand>
        <name>GTP</name>
        <dbReference type="ChEBI" id="CHEBI:37565"/>
    </ligand>
</feature>
<dbReference type="SMART" id="SM00865">
    <property type="entry name" value="Tubulin_C"/>
    <property type="match status" value="1"/>
</dbReference>
<dbReference type="InterPro" id="IPR008280">
    <property type="entry name" value="Tub_FtsZ_C"/>
</dbReference>
<dbReference type="PRINTS" id="PR00423">
    <property type="entry name" value="CELLDVISFTSZ"/>
</dbReference>
<feature type="binding site" evidence="4">
    <location>
        <begin position="111"/>
        <end position="113"/>
    </location>
    <ligand>
        <name>GTP</name>
        <dbReference type="ChEBI" id="CHEBI:37565"/>
    </ligand>
</feature>
<evidence type="ECO:0000256" key="4">
    <source>
        <dbReference type="HAMAP-Rule" id="MF_00909"/>
    </source>
</evidence>
<feature type="domain" description="Tubulin/FtsZ 2-layer sandwich" evidence="9">
    <location>
        <begin position="210"/>
        <end position="328"/>
    </location>
</feature>
<feature type="binding site" evidence="4">
    <location>
        <position position="146"/>
    </location>
    <ligand>
        <name>GTP</name>
        <dbReference type="ChEBI" id="CHEBI:37565"/>
    </ligand>
</feature>
<dbReference type="SMART" id="SM00864">
    <property type="entry name" value="Tubulin"/>
    <property type="match status" value="1"/>
</dbReference>
<feature type="binding site" evidence="4">
    <location>
        <position position="190"/>
    </location>
    <ligand>
        <name>GTP</name>
        <dbReference type="ChEBI" id="CHEBI:37565"/>
    </ligand>
</feature>
<dbReference type="InterPro" id="IPR020805">
    <property type="entry name" value="Cell_div_FtsZ_CS"/>
</dbReference>
<dbReference type="RefSeq" id="WP_377401542.1">
    <property type="nucleotide sequence ID" value="NZ_JBHTFQ010000003.1"/>
</dbReference>
<evidence type="ECO:0000256" key="1">
    <source>
        <dbReference type="ARBA" id="ARBA00009690"/>
    </source>
</evidence>
<dbReference type="GO" id="GO:0051301">
    <property type="term" value="P:cell division"/>
    <property type="evidence" value="ECO:0007669"/>
    <property type="project" value="UniProtKB-KW"/>
</dbReference>
<dbReference type="Gene3D" id="3.40.50.1440">
    <property type="entry name" value="Tubulin/FtsZ, GTPase domain"/>
    <property type="match status" value="1"/>
</dbReference>
<sequence>MALNLMMSEREELKPRITVFGVGGAGGNAVNNMIEQQLEGVEFVVANTDAQALQQSNAPARIQMGVKVTEGLGAGARPAVGAAAAEETIEEIVDHLAGAHMCFITAGMGGGTGTGAAPIIAQAARELGVLTVGVVTKPFQFEGTKRMRQAEEGVEALQKVVDTLIIIPNQNLFRLANEKTTFTEAFAMADDVLYQGVKGVTDLMVRPGLINLDFADVRAVMDEMGKAMMGTGEATGENRAIQAAEKAIANPLLDEISLRGAKGVLINITGGYDLTLFELDEAANRIREEVDPDANIIVGSTLDTAMEGMMRVSVVATGIDAAPATAEVPVPRRRLAEPLQPAQPEPAAAPQRPAQQAPAPQYAPAAQRAEPQHNLFDHAPEDDEPLFESNAQDDLPPPVYRPQPQQQPVRQQQAPRGGYGSEQDAAAFVAPRPAPRQQGAGTPTPEAMARLQAAVNKVPSRQAQPAAAPRAEEKPRFGINSLINRMTGHSAEEKPRHAPQPNLRQQPQGNQYEEEQANDPEQERIEIPAFLRRQAN</sequence>
<dbReference type="InterPro" id="IPR036525">
    <property type="entry name" value="Tubulin/FtsZ_GTPase_sf"/>
</dbReference>
<dbReference type="SUPFAM" id="SSF55307">
    <property type="entry name" value="Tubulin C-terminal domain-like"/>
    <property type="match status" value="1"/>
</dbReference>
<evidence type="ECO:0000259" key="8">
    <source>
        <dbReference type="SMART" id="SM00864"/>
    </source>
</evidence>
<dbReference type="PANTHER" id="PTHR30314:SF3">
    <property type="entry name" value="MITOCHONDRIAL DIVISION PROTEIN FSZA"/>
    <property type="match status" value="1"/>
</dbReference>
<name>A0ABW2UH89_9RHOB</name>
<proteinExistence type="inferred from homology"/>
<evidence type="ECO:0000313" key="11">
    <source>
        <dbReference type="Proteomes" id="UP001596516"/>
    </source>
</evidence>
<reference evidence="11" key="1">
    <citation type="journal article" date="2019" name="Int. J. Syst. Evol. Microbiol.">
        <title>The Global Catalogue of Microorganisms (GCM) 10K type strain sequencing project: providing services to taxonomists for standard genome sequencing and annotation.</title>
        <authorList>
            <consortium name="The Broad Institute Genomics Platform"/>
            <consortium name="The Broad Institute Genome Sequencing Center for Infectious Disease"/>
            <person name="Wu L."/>
            <person name="Ma J."/>
        </authorList>
    </citation>
    <scope>NUCLEOTIDE SEQUENCE [LARGE SCALE GENOMIC DNA]</scope>
    <source>
        <strain evidence="11">CGMCC 1.12750</strain>
    </source>
</reference>
<dbReference type="InterPro" id="IPR000158">
    <property type="entry name" value="Cell_div_FtsZ"/>
</dbReference>
<evidence type="ECO:0000256" key="7">
    <source>
        <dbReference type="SAM" id="MobiDB-lite"/>
    </source>
</evidence>
<feature type="compositionally biased region" description="Low complexity" evidence="7">
    <location>
        <begin position="339"/>
        <end position="369"/>
    </location>
</feature>
<evidence type="ECO:0000256" key="5">
    <source>
        <dbReference type="NCBIfam" id="TIGR00065"/>
    </source>
</evidence>
<dbReference type="InterPro" id="IPR003008">
    <property type="entry name" value="Tubulin_FtsZ_GTPase"/>
</dbReference>
<keyword evidence="4 6" id="KW-0132">Cell division</keyword>
<dbReference type="InterPro" id="IPR024757">
    <property type="entry name" value="FtsZ_C"/>
</dbReference>
<comment type="caution">
    <text evidence="10">The sequence shown here is derived from an EMBL/GenBank/DDBJ whole genome shotgun (WGS) entry which is preliminary data.</text>
</comment>
<accession>A0ABW2UH89</accession>
<dbReference type="HAMAP" id="MF_00909">
    <property type="entry name" value="FtsZ"/>
    <property type="match status" value="1"/>
</dbReference>
<dbReference type="PROSITE" id="PS01134">
    <property type="entry name" value="FTSZ_1"/>
    <property type="match status" value="1"/>
</dbReference>
<dbReference type="Gene3D" id="3.30.1330.20">
    <property type="entry name" value="Tubulin/FtsZ, C-terminal domain"/>
    <property type="match status" value="1"/>
</dbReference>
<dbReference type="SUPFAM" id="SSF52490">
    <property type="entry name" value="Tubulin nucleotide-binding domain-like"/>
    <property type="match status" value="1"/>
</dbReference>
<dbReference type="InterPro" id="IPR037103">
    <property type="entry name" value="Tubulin/FtsZ-like_C"/>
</dbReference>
<evidence type="ECO:0000313" key="10">
    <source>
        <dbReference type="EMBL" id="MFC7704042.1"/>
    </source>
</evidence>
<dbReference type="Pfam" id="PF00091">
    <property type="entry name" value="Tubulin"/>
    <property type="match status" value="1"/>
</dbReference>
<comment type="subcellular location">
    <subcellularLocation>
        <location evidence="4">Cytoplasm</location>
    </subcellularLocation>
    <text evidence="4">Assembles at midcell at the inner surface of the cytoplasmic membrane.</text>
</comment>
<feature type="compositionally biased region" description="Polar residues" evidence="7">
    <location>
        <begin position="502"/>
        <end position="511"/>
    </location>
</feature>
<evidence type="ECO:0000256" key="2">
    <source>
        <dbReference type="ARBA" id="ARBA00022741"/>
    </source>
</evidence>
<keyword evidence="2 4" id="KW-0547">Nucleotide-binding</keyword>
<evidence type="ECO:0000256" key="6">
    <source>
        <dbReference type="RuleBase" id="RU000631"/>
    </source>
</evidence>
<dbReference type="Pfam" id="PF12327">
    <property type="entry name" value="FtsZ_C"/>
    <property type="match status" value="1"/>
</dbReference>
<dbReference type="PANTHER" id="PTHR30314">
    <property type="entry name" value="CELL DIVISION PROTEIN FTSZ-RELATED"/>
    <property type="match status" value="1"/>
</dbReference>
<keyword evidence="4 6" id="KW-0717">Septation</keyword>
<feature type="domain" description="Tubulin/FtsZ GTPase" evidence="8">
    <location>
        <begin position="16"/>
        <end position="208"/>
    </location>
</feature>
<feature type="binding site" evidence="4">
    <location>
        <begin position="24"/>
        <end position="28"/>
    </location>
    <ligand>
        <name>GTP</name>
        <dbReference type="ChEBI" id="CHEBI:37565"/>
    </ligand>
</feature>
<dbReference type="NCBIfam" id="TIGR00065">
    <property type="entry name" value="ftsZ"/>
    <property type="match status" value="1"/>
</dbReference>
<protein>
    <recommendedName>
        <fullName evidence="4 5">Cell division protein FtsZ</fullName>
    </recommendedName>
</protein>
<keyword evidence="4" id="KW-0963">Cytoplasm</keyword>
<comment type="function">
    <text evidence="4 6">Essential cell division protein that forms a contractile ring structure (Z ring) at the future cell division site. The regulation of the ring assembly controls the timing and the location of cell division. One of the functions of the FtsZ ring is to recruit other cell division proteins to the septum to produce a new cell wall between the dividing cells. Binds GTP and shows GTPase activity.</text>
</comment>
<dbReference type="CDD" id="cd02201">
    <property type="entry name" value="FtsZ_type1"/>
    <property type="match status" value="1"/>
</dbReference>
<evidence type="ECO:0000256" key="3">
    <source>
        <dbReference type="ARBA" id="ARBA00023134"/>
    </source>
</evidence>
<keyword evidence="11" id="KW-1185">Reference proteome</keyword>
<comment type="similarity">
    <text evidence="1 4 6">Belongs to the FtsZ family.</text>
</comment>
<feature type="region of interest" description="Disordered" evidence="7">
    <location>
        <begin position="339"/>
        <end position="536"/>
    </location>
</feature>
<dbReference type="PROSITE" id="PS01135">
    <property type="entry name" value="FTSZ_2"/>
    <property type="match status" value="1"/>
</dbReference>
<feature type="compositionally biased region" description="Low complexity" evidence="7">
    <location>
        <begin position="402"/>
        <end position="416"/>
    </location>
</feature>
<organism evidence="10 11">
    <name type="scientific">Plastorhodobacter daqingensis</name>
    <dbReference type="NCBI Taxonomy" id="1387281"/>
    <lineage>
        <taxon>Bacteria</taxon>
        <taxon>Pseudomonadati</taxon>
        <taxon>Pseudomonadota</taxon>
        <taxon>Alphaproteobacteria</taxon>
        <taxon>Rhodobacterales</taxon>
        <taxon>Paracoccaceae</taxon>
        <taxon>Plastorhodobacter</taxon>
    </lineage>
</organism>
<gene>
    <name evidence="4 10" type="primary">ftsZ</name>
    <name evidence="10" type="ORF">ACFQXB_07540</name>
</gene>
<keyword evidence="4 6" id="KW-0131">Cell cycle</keyword>
<dbReference type="Proteomes" id="UP001596516">
    <property type="component" value="Unassembled WGS sequence"/>
</dbReference>